<dbReference type="SUPFAM" id="SSF51430">
    <property type="entry name" value="NAD(P)-linked oxidoreductase"/>
    <property type="match status" value="1"/>
</dbReference>
<evidence type="ECO:0000256" key="2">
    <source>
        <dbReference type="ARBA" id="ARBA00022857"/>
    </source>
</evidence>
<feature type="domain" description="NADP-dependent oxidoreductase" evidence="4">
    <location>
        <begin position="17"/>
        <end position="76"/>
    </location>
</feature>
<dbReference type="PROSITE" id="PS00063">
    <property type="entry name" value="ALDOKETO_REDUCTASE_3"/>
    <property type="match status" value="1"/>
</dbReference>
<protein>
    <recommendedName>
        <fullName evidence="4">NADP-dependent oxidoreductase domain-containing protein</fullName>
    </recommendedName>
</protein>
<comment type="similarity">
    <text evidence="1">Belongs to the aldo/keto reductase family.</text>
</comment>
<proteinExistence type="inferred from homology"/>
<evidence type="ECO:0000313" key="6">
    <source>
        <dbReference type="Proteomes" id="UP001176961"/>
    </source>
</evidence>
<dbReference type="PANTHER" id="PTHR43827">
    <property type="entry name" value="2,5-DIKETO-D-GLUCONIC ACID REDUCTASE"/>
    <property type="match status" value="1"/>
</dbReference>
<keyword evidence="3" id="KW-0560">Oxidoreductase</keyword>
<dbReference type="Proteomes" id="UP001176961">
    <property type="component" value="Unassembled WGS sequence"/>
</dbReference>
<accession>A0AA36M3X6</accession>
<keyword evidence="6" id="KW-1185">Reference proteome</keyword>
<sequence>MRPVDVEGDPNILKEPVVNKIAKAHNKTPAQVALRWTTQLGMLIIPKSVSEERILQNANIFVFELTDDEMKELDGLESGYRVVRFDETTRKHPHCPFPQG</sequence>
<evidence type="ECO:0000313" key="5">
    <source>
        <dbReference type="EMBL" id="CAJ0596826.1"/>
    </source>
</evidence>
<evidence type="ECO:0000259" key="4">
    <source>
        <dbReference type="Pfam" id="PF00248"/>
    </source>
</evidence>
<evidence type="ECO:0000256" key="3">
    <source>
        <dbReference type="ARBA" id="ARBA00023002"/>
    </source>
</evidence>
<dbReference type="EMBL" id="CATQJL010000223">
    <property type="protein sequence ID" value="CAJ0596826.1"/>
    <property type="molecule type" value="Genomic_DNA"/>
</dbReference>
<dbReference type="AlphaFoldDB" id="A0AA36M3X6"/>
<organism evidence="5 6">
    <name type="scientific">Cylicocyclus nassatus</name>
    <name type="common">Nematode worm</name>
    <dbReference type="NCBI Taxonomy" id="53992"/>
    <lineage>
        <taxon>Eukaryota</taxon>
        <taxon>Metazoa</taxon>
        <taxon>Ecdysozoa</taxon>
        <taxon>Nematoda</taxon>
        <taxon>Chromadorea</taxon>
        <taxon>Rhabditida</taxon>
        <taxon>Rhabditina</taxon>
        <taxon>Rhabditomorpha</taxon>
        <taxon>Strongyloidea</taxon>
        <taxon>Strongylidae</taxon>
        <taxon>Cylicocyclus</taxon>
    </lineage>
</organism>
<dbReference type="InterPro" id="IPR018170">
    <property type="entry name" value="Aldo/ket_reductase_CS"/>
</dbReference>
<gene>
    <name evidence="5" type="ORF">CYNAS_LOCUS8809</name>
</gene>
<dbReference type="GO" id="GO:0016616">
    <property type="term" value="F:oxidoreductase activity, acting on the CH-OH group of donors, NAD or NADP as acceptor"/>
    <property type="evidence" value="ECO:0007669"/>
    <property type="project" value="UniProtKB-ARBA"/>
</dbReference>
<dbReference type="Gene3D" id="3.20.20.100">
    <property type="entry name" value="NADP-dependent oxidoreductase domain"/>
    <property type="match status" value="1"/>
</dbReference>
<dbReference type="PANTHER" id="PTHR43827:SF3">
    <property type="entry name" value="NADP-DEPENDENT OXIDOREDUCTASE DOMAIN-CONTAINING PROTEIN"/>
    <property type="match status" value="1"/>
</dbReference>
<dbReference type="InterPro" id="IPR023210">
    <property type="entry name" value="NADP_OxRdtase_dom"/>
</dbReference>
<name>A0AA36M3X6_CYLNA</name>
<comment type="caution">
    <text evidence="5">The sequence shown here is derived from an EMBL/GenBank/DDBJ whole genome shotgun (WGS) entry which is preliminary data.</text>
</comment>
<keyword evidence="2" id="KW-0521">NADP</keyword>
<evidence type="ECO:0000256" key="1">
    <source>
        <dbReference type="ARBA" id="ARBA00007905"/>
    </source>
</evidence>
<dbReference type="InterPro" id="IPR020471">
    <property type="entry name" value="AKR"/>
</dbReference>
<dbReference type="Pfam" id="PF00248">
    <property type="entry name" value="Aldo_ket_red"/>
    <property type="match status" value="1"/>
</dbReference>
<dbReference type="InterPro" id="IPR036812">
    <property type="entry name" value="NAD(P)_OxRdtase_dom_sf"/>
</dbReference>
<reference evidence="5" key="1">
    <citation type="submission" date="2023-07" db="EMBL/GenBank/DDBJ databases">
        <authorList>
            <consortium name="CYATHOMIX"/>
        </authorList>
    </citation>
    <scope>NUCLEOTIDE SEQUENCE</scope>
    <source>
        <strain evidence="5">N/A</strain>
    </source>
</reference>